<name>A0AAQ4DYW3_AMBAM</name>
<evidence type="ECO:0000256" key="1">
    <source>
        <dbReference type="SAM" id="MobiDB-lite"/>
    </source>
</evidence>
<dbReference type="EMBL" id="JARKHS020025232">
    <property type="protein sequence ID" value="KAK8767653.1"/>
    <property type="molecule type" value="Genomic_DNA"/>
</dbReference>
<gene>
    <name evidence="2" type="ORF">V5799_005566</name>
</gene>
<proteinExistence type="predicted"/>
<evidence type="ECO:0000313" key="2">
    <source>
        <dbReference type="EMBL" id="KAK8767653.1"/>
    </source>
</evidence>
<protein>
    <submittedName>
        <fullName evidence="2">Uncharacterized protein</fullName>
    </submittedName>
</protein>
<dbReference type="AlphaFoldDB" id="A0AAQ4DYW3"/>
<feature type="region of interest" description="Disordered" evidence="1">
    <location>
        <begin position="64"/>
        <end position="112"/>
    </location>
</feature>
<dbReference type="Proteomes" id="UP001321473">
    <property type="component" value="Unassembled WGS sequence"/>
</dbReference>
<reference evidence="2 3" key="1">
    <citation type="journal article" date="2023" name="Arcadia Sci">
        <title>De novo assembly of a long-read Amblyomma americanum tick genome.</title>
        <authorList>
            <person name="Chou S."/>
            <person name="Poskanzer K.E."/>
            <person name="Rollins M."/>
            <person name="Thuy-Boun P.S."/>
        </authorList>
    </citation>
    <scope>NUCLEOTIDE SEQUENCE [LARGE SCALE GENOMIC DNA]</scope>
    <source>
        <strain evidence="2">F_SG_1</strain>
        <tissue evidence="2">Salivary glands</tissue>
    </source>
</reference>
<sequence length="186" mass="20694">MVPDIESCYNNQRLGFCTRKRIVHQLMCPGVQPWKCKYVEFTCSCVRGTYRRNDSKCVPLEQCDKDKKQTPPPKCEKEDDKDKDKKQAAPEHGKKDDKGSGSTAVEAPTGTAEATPVLTFSLEHLYYSGDSHGCPGAPDTCMSFCQGLGYLNAICDRYMTKDCYCVGPRSALPKPPPETPDKRNGK</sequence>
<evidence type="ECO:0000313" key="3">
    <source>
        <dbReference type="Proteomes" id="UP001321473"/>
    </source>
</evidence>
<feature type="compositionally biased region" description="Basic and acidic residues" evidence="1">
    <location>
        <begin position="64"/>
        <end position="99"/>
    </location>
</feature>
<organism evidence="2 3">
    <name type="scientific">Amblyomma americanum</name>
    <name type="common">Lone star tick</name>
    <dbReference type="NCBI Taxonomy" id="6943"/>
    <lineage>
        <taxon>Eukaryota</taxon>
        <taxon>Metazoa</taxon>
        <taxon>Ecdysozoa</taxon>
        <taxon>Arthropoda</taxon>
        <taxon>Chelicerata</taxon>
        <taxon>Arachnida</taxon>
        <taxon>Acari</taxon>
        <taxon>Parasitiformes</taxon>
        <taxon>Ixodida</taxon>
        <taxon>Ixodoidea</taxon>
        <taxon>Ixodidae</taxon>
        <taxon>Amblyomminae</taxon>
        <taxon>Amblyomma</taxon>
    </lineage>
</organism>
<comment type="caution">
    <text evidence="2">The sequence shown here is derived from an EMBL/GenBank/DDBJ whole genome shotgun (WGS) entry which is preliminary data.</text>
</comment>
<keyword evidence="3" id="KW-1185">Reference proteome</keyword>
<accession>A0AAQ4DYW3</accession>